<sequence length="149" mass="16812">MLQAYVFGHSICRRLRECIESGCDPRMRPDFKLDSQMYVNIVDRGGLRLQQLVGKDGAGSNYLRKIFRTAPDVVILQFGGNGFRFAEPMDAEEFALTMLAFAGLLHGIYKVKQVVVCGILPLFSPTADYRGSRGLSATIQQRYHAWARY</sequence>
<proteinExistence type="predicted"/>
<dbReference type="Gene3D" id="3.40.50.1110">
    <property type="entry name" value="SGNH hydrolase"/>
    <property type="match status" value="1"/>
</dbReference>
<dbReference type="InterPro" id="IPR036514">
    <property type="entry name" value="SGNH_hydro_sf"/>
</dbReference>
<name>A0AAN9GHM4_9CAEN</name>
<gene>
    <name evidence="1" type="ORF">V1264_016451</name>
</gene>
<dbReference type="SUPFAM" id="SSF52266">
    <property type="entry name" value="SGNH hydrolase"/>
    <property type="match status" value="1"/>
</dbReference>
<organism evidence="1 2">
    <name type="scientific">Littorina saxatilis</name>
    <dbReference type="NCBI Taxonomy" id="31220"/>
    <lineage>
        <taxon>Eukaryota</taxon>
        <taxon>Metazoa</taxon>
        <taxon>Spiralia</taxon>
        <taxon>Lophotrochozoa</taxon>
        <taxon>Mollusca</taxon>
        <taxon>Gastropoda</taxon>
        <taxon>Caenogastropoda</taxon>
        <taxon>Littorinimorpha</taxon>
        <taxon>Littorinoidea</taxon>
        <taxon>Littorinidae</taxon>
        <taxon>Littorina</taxon>
    </lineage>
</organism>
<dbReference type="Proteomes" id="UP001374579">
    <property type="component" value="Unassembled WGS sequence"/>
</dbReference>
<evidence type="ECO:0000313" key="1">
    <source>
        <dbReference type="EMBL" id="KAK7108782.1"/>
    </source>
</evidence>
<reference evidence="1 2" key="1">
    <citation type="submission" date="2024-02" db="EMBL/GenBank/DDBJ databases">
        <title>Chromosome-scale genome assembly of the rough periwinkle Littorina saxatilis.</title>
        <authorList>
            <person name="De Jode A."/>
            <person name="Faria R."/>
            <person name="Formenti G."/>
            <person name="Sims Y."/>
            <person name="Smith T.P."/>
            <person name="Tracey A."/>
            <person name="Wood J.M.D."/>
            <person name="Zagrodzka Z.B."/>
            <person name="Johannesson K."/>
            <person name="Butlin R.K."/>
            <person name="Leder E.H."/>
        </authorList>
    </citation>
    <scope>NUCLEOTIDE SEQUENCE [LARGE SCALE GENOMIC DNA]</scope>
    <source>
        <strain evidence="1">Snail1</strain>
        <tissue evidence="1">Muscle</tissue>
    </source>
</reference>
<dbReference type="EMBL" id="JBAMIC010000004">
    <property type="protein sequence ID" value="KAK7108782.1"/>
    <property type="molecule type" value="Genomic_DNA"/>
</dbReference>
<evidence type="ECO:0000313" key="2">
    <source>
        <dbReference type="Proteomes" id="UP001374579"/>
    </source>
</evidence>
<accession>A0AAN9GHM4</accession>
<dbReference type="AlphaFoldDB" id="A0AAN9GHM4"/>
<keyword evidence="2" id="KW-1185">Reference proteome</keyword>
<protein>
    <submittedName>
        <fullName evidence="1">Uncharacterized protein</fullName>
    </submittedName>
</protein>
<comment type="caution">
    <text evidence="1">The sequence shown here is derived from an EMBL/GenBank/DDBJ whole genome shotgun (WGS) entry which is preliminary data.</text>
</comment>